<sequence length="42" mass="4374">MAFSGLRLDDLSEPVTPPAANVDVVEPNITLVIATVVLVIAL</sequence>
<gene>
    <name evidence="1" type="ORF">ACFFRI_00425</name>
</gene>
<comment type="caution">
    <text evidence="1">The sequence shown here is derived from an EMBL/GenBank/DDBJ whole genome shotgun (WGS) entry which is preliminary data.</text>
</comment>
<accession>A0ABV5K528</accession>
<dbReference type="RefSeq" id="WP_281284663.1">
    <property type="nucleotide sequence ID" value="NZ_JBHMDG010000001.1"/>
</dbReference>
<protein>
    <submittedName>
        <fullName evidence="1">Uncharacterized protein</fullName>
    </submittedName>
</protein>
<name>A0ABV5K528_9ACTN</name>
<evidence type="ECO:0000313" key="1">
    <source>
        <dbReference type="EMBL" id="MFB9311492.1"/>
    </source>
</evidence>
<evidence type="ECO:0000313" key="2">
    <source>
        <dbReference type="Proteomes" id="UP001589750"/>
    </source>
</evidence>
<keyword evidence="2" id="KW-1185">Reference proteome</keyword>
<dbReference type="Proteomes" id="UP001589750">
    <property type="component" value="Unassembled WGS sequence"/>
</dbReference>
<reference evidence="1 2" key="1">
    <citation type="submission" date="2024-09" db="EMBL/GenBank/DDBJ databases">
        <authorList>
            <person name="Sun Q."/>
            <person name="Mori K."/>
        </authorList>
    </citation>
    <scope>NUCLEOTIDE SEQUENCE [LARGE SCALE GENOMIC DNA]</scope>
    <source>
        <strain evidence="1 2">JCM 9626</strain>
    </source>
</reference>
<dbReference type="EMBL" id="JBHMDG010000001">
    <property type="protein sequence ID" value="MFB9311492.1"/>
    <property type="molecule type" value="Genomic_DNA"/>
</dbReference>
<organism evidence="1 2">
    <name type="scientific">Nocardioides plantarum</name>
    <dbReference type="NCBI Taxonomy" id="29299"/>
    <lineage>
        <taxon>Bacteria</taxon>
        <taxon>Bacillati</taxon>
        <taxon>Actinomycetota</taxon>
        <taxon>Actinomycetes</taxon>
        <taxon>Propionibacteriales</taxon>
        <taxon>Nocardioidaceae</taxon>
        <taxon>Nocardioides</taxon>
    </lineage>
</organism>
<proteinExistence type="predicted"/>